<dbReference type="SUPFAM" id="SSF49879">
    <property type="entry name" value="SMAD/FHA domain"/>
    <property type="match status" value="1"/>
</dbReference>
<evidence type="ECO:0000259" key="2">
    <source>
        <dbReference type="PROSITE" id="PS50006"/>
    </source>
</evidence>
<feature type="compositionally biased region" description="Acidic residues" evidence="1">
    <location>
        <begin position="305"/>
        <end position="319"/>
    </location>
</feature>
<dbReference type="SMART" id="SM00240">
    <property type="entry name" value="FHA"/>
    <property type="match status" value="1"/>
</dbReference>
<dbReference type="InterPro" id="IPR008984">
    <property type="entry name" value="SMAD_FHA_dom_sf"/>
</dbReference>
<dbReference type="InterPro" id="IPR051176">
    <property type="entry name" value="Cent_Immune-Sig_Mod"/>
</dbReference>
<feature type="region of interest" description="Disordered" evidence="1">
    <location>
        <begin position="535"/>
        <end position="601"/>
    </location>
</feature>
<feature type="region of interest" description="Disordered" evidence="1">
    <location>
        <begin position="189"/>
        <end position="377"/>
    </location>
</feature>
<feature type="region of interest" description="Disordered" evidence="1">
    <location>
        <begin position="143"/>
        <end position="175"/>
    </location>
</feature>
<dbReference type="GeneID" id="4353540"/>
<dbReference type="Gene3D" id="2.60.200.20">
    <property type="match status" value="1"/>
</dbReference>
<reference evidence="4" key="1">
    <citation type="submission" date="2005-09" db="EMBL/GenBank/DDBJ databases">
        <title>Annotation of the Aspergillus terreus NIH2624 genome.</title>
        <authorList>
            <person name="Birren B.W."/>
            <person name="Lander E.S."/>
            <person name="Galagan J.E."/>
            <person name="Nusbaum C."/>
            <person name="Devon K."/>
            <person name="Henn M."/>
            <person name="Ma L.-J."/>
            <person name="Jaffe D.B."/>
            <person name="Butler J."/>
            <person name="Alvarez P."/>
            <person name="Gnerre S."/>
            <person name="Grabherr M."/>
            <person name="Kleber M."/>
            <person name="Mauceli E.W."/>
            <person name="Brockman W."/>
            <person name="Rounsley S."/>
            <person name="Young S.K."/>
            <person name="LaButti K."/>
            <person name="Pushparaj V."/>
            <person name="DeCaprio D."/>
            <person name="Crawford M."/>
            <person name="Koehrsen M."/>
            <person name="Engels R."/>
            <person name="Montgomery P."/>
            <person name="Pearson M."/>
            <person name="Howarth C."/>
            <person name="Larson L."/>
            <person name="Luoma S."/>
            <person name="White J."/>
            <person name="Alvarado L."/>
            <person name="Kodira C.D."/>
            <person name="Zeng Q."/>
            <person name="Oleary S."/>
            <person name="Yandava C."/>
            <person name="Denning D.W."/>
            <person name="Nierman W.C."/>
            <person name="Milne T."/>
            <person name="Madden K."/>
        </authorList>
    </citation>
    <scope>NUCLEOTIDE SEQUENCE [LARGE SCALE GENOMIC DNA]</scope>
    <source>
        <strain evidence="4">NIH 2624 / FGSC A1156</strain>
    </source>
</reference>
<dbReference type="InterPro" id="IPR000253">
    <property type="entry name" value="FHA_dom"/>
</dbReference>
<dbReference type="HOGENOM" id="CLU_430806_0_0_1"/>
<dbReference type="PROSITE" id="PS50006">
    <property type="entry name" value="FHA_DOMAIN"/>
    <property type="match status" value="1"/>
</dbReference>
<name>Q0CDL7_ASPTN</name>
<feature type="compositionally biased region" description="Basic and acidic residues" evidence="1">
    <location>
        <begin position="271"/>
        <end position="286"/>
    </location>
</feature>
<dbReference type="PANTHER" id="PTHR15715">
    <property type="entry name" value="CENTROSOMAL PROTEIN OF 170 KDA"/>
    <property type="match status" value="1"/>
</dbReference>
<organism evidence="3 4">
    <name type="scientific">Aspergillus terreus (strain NIH 2624 / FGSC A1156)</name>
    <dbReference type="NCBI Taxonomy" id="341663"/>
    <lineage>
        <taxon>Eukaryota</taxon>
        <taxon>Fungi</taxon>
        <taxon>Dikarya</taxon>
        <taxon>Ascomycota</taxon>
        <taxon>Pezizomycotina</taxon>
        <taxon>Eurotiomycetes</taxon>
        <taxon>Eurotiomycetidae</taxon>
        <taxon>Eurotiales</taxon>
        <taxon>Aspergillaceae</taxon>
        <taxon>Aspergillus</taxon>
        <taxon>Aspergillus subgen. Circumdati</taxon>
    </lineage>
</organism>
<feature type="domain" description="FHA" evidence="2">
    <location>
        <begin position="33"/>
        <end position="94"/>
    </location>
</feature>
<dbReference type="Pfam" id="PF00498">
    <property type="entry name" value="FHA"/>
    <property type="match status" value="1"/>
</dbReference>
<protein>
    <recommendedName>
        <fullName evidence="2">FHA domain-containing protein</fullName>
    </recommendedName>
</protein>
<dbReference type="STRING" id="341663.Q0CDL7"/>
<sequence length="635" mass="68960">MPGKKAVVTLCPVGPANPTTPRTLTFRSDADYVEIGRASKRESKNLLPQPNNALFDSRVMSRNHAKMWAAMDRKLIYIRDNDSMHGTWMDGSKLPVDEKVIIPNGAIIAFGVEVVRGRDTFPPLEVRCEYDWIESRFGISPSAGAGRTLSNMQSSDKSFQRTDIEPLQPTNTFCVPDAEDDEEVQILNGPTFEDNSYSDHSNSGSDSDSEDMSVVEIPSPFTSPPKCDQHELTGTQQSPIEVDSEHEEEEQERQPLATPRMTPTPTSCVASHDETEVVDNTTHETDAPAAPQPPSEERSSKDPNDWEADHDEESDDVSDDQSVCYSEESSSVSSGPEPDPQYIESAHIETSRPSFEFPGSVLPTTTTTMHTASGPLPSPSDLLKLSYDTFPHGPFTPGLNGWSSPSTLNDRHAPLAPLVSKCGGARPPYTDGPFCAMQVPRFVPPNALTCSNEKPSGDGPAEADKLTLQAEQVQWPPRSNNQFRASANILGQHDSIQKVSLKRKVEDIEDSRRTLPLMDGFSHPSNGMLSGESLAMQSQAAGDDHEETCLPDAQPQPTVESLIRSGSPFGDLSPVSQAKENEQPAEEMNERPAKRLKTSGPSTLRAHATGAVVGAVVGAMGTIALLASLPPDYFL</sequence>
<feature type="compositionally biased region" description="Polar residues" evidence="1">
    <location>
        <begin position="148"/>
        <end position="157"/>
    </location>
</feature>
<gene>
    <name evidence="3" type="ORF">ATEG_08217</name>
</gene>
<feature type="compositionally biased region" description="Low complexity" evidence="1">
    <location>
        <begin position="194"/>
        <end position="206"/>
    </location>
</feature>
<evidence type="ECO:0000256" key="1">
    <source>
        <dbReference type="SAM" id="MobiDB-lite"/>
    </source>
</evidence>
<dbReference type="GO" id="GO:0005737">
    <property type="term" value="C:cytoplasm"/>
    <property type="evidence" value="ECO:0007669"/>
    <property type="project" value="TreeGrafter"/>
</dbReference>
<dbReference type="EMBL" id="CH476605">
    <property type="protein sequence ID" value="EAU31390.1"/>
    <property type="molecule type" value="Genomic_DNA"/>
</dbReference>
<proteinExistence type="predicted"/>
<dbReference type="AlphaFoldDB" id="Q0CDL7"/>
<dbReference type="OrthoDB" id="4096268at2759"/>
<evidence type="ECO:0000313" key="4">
    <source>
        <dbReference type="Proteomes" id="UP000007963"/>
    </source>
</evidence>
<dbReference type="RefSeq" id="XP_001216838.1">
    <property type="nucleotide sequence ID" value="XM_001216838.1"/>
</dbReference>
<accession>Q0CDL7</accession>
<feature type="compositionally biased region" description="Low complexity" evidence="1">
    <location>
        <begin position="320"/>
        <end position="334"/>
    </location>
</feature>
<dbReference type="VEuPathDB" id="FungiDB:ATEG_08217"/>
<dbReference type="Proteomes" id="UP000007963">
    <property type="component" value="Unassembled WGS sequence"/>
</dbReference>
<dbReference type="eggNOG" id="KOG3872">
    <property type="taxonomic scope" value="Eukaryota"/>
</dbReference>
<dbReference type="PANTHER" id="PTHR15715:SF37">
    <property type="entry name" value="LD47843P"/>
    <property type="match status" value="1"/>
</dbReference>
<evidence type="ECO:0000313" key="3">
    <source>
        <dbReference type="EMBL" id="EAU31390.1"/>
    </source>
</evidence>
<feature type="compositionally biased region" description="Polar residues" evidence="1">
    <location>
        <begin position="362"/>
        <end position="371"/>
    </location>
</feature>
<feature type="compositionally biased region" description="Basic and acidic residues" evidence="1">
    <location>
        <begin position="295"/>
        <end position="304"/>
    </location>
</feature>
<feature type="compositionally biased region" description="Acidic residues" evidence="1">
    <location>
        <begin position="242"/>
        <end position="251"/>
    </location>
</feature>
<dbReference type="OMA" id="VTPRMTP"/>